<gene>
    <name evidence="1" type="ORF">ACFOEN_08395</name>
</gene>
<dbReference type="EMBL" id="JBHRTI010000004">
    <property type="protein sequence ID" value="MFC3147659.1"/>
    <property type="molecule type" value="Genomic_DNA"/>
</dbReference>
<dbReference type="Pfam" id="PF04250">
    <property type="entry name" value="DUF429"/>
    <property type="match status" value="1"/>
</dbReference>
<organism evidence="1 2">
    <name type="scientific">Piscinibacterium candidicorallinum</name>
    <dbReference type="NCBI Taxonomy" id="1793872"/>
    <lineage>
        <taxon>Bacteria</taxon>
        <taxon>Pseudomonadati</taxon>
        <taxon>Pseudomonadota</taxon>
        <taxon>Betaproteobacteria</taxon>
        <taxon>Burkholderiales</taxon>
        <taxon>Piscinibacterium</taxon>
    </lineage>
</organism>
<protein>
    <submittedName>
        <fullName evidence="1">DUF429 domain-containing protein</fullName>
    </submittedName>
</protein>
<reference evidence="2" key="1">
    <citation type="journal article" date="2019" name="Int. J. Syst. Evol. Microbiol.">
        <title>The Global Catalogue of Microorganisms (GCM) 10K type strain sequencing project: providing services to taxonomists for standard genome sequencing and annotation.</title>
        <authorList>
            <consortium name="The Broad Institute Genomics Platform"/>
            <consortium name="The Broad Institute Genome Sequencing Center for Infectious Disease"/>
            <person name="Wu L."/>
            <person name="Ma J."/>
        </authorList>
    </citation>
    <scope>NUCLEOTIDE SEQUENCE [LARGE SCALE GENOMIC DNA]</scope>
    <source>
        <strain evidence="2">KCTC 52168</strain>
    </source>
</reference>
<evidence type="ECO:0000313" key="1">
    <source>
        <dbReference type="EMBL" id="MFC3147659.1"/>
    </source>
</evidence>
<name>A0ABV7H182_9BURK</name>
<sequence length="276" mass="29665">MRVLGVDFTSAPARRKPITCAWGERDAHGALAIERVVACTSFADFERELATPGPWVGGFDLPFGLPRELVEHLGWPTDWAGLIRHYAALERESIRQQFKAFCDARPAGGKFAHRACDRPANSSPSMKWVNPPVAWMLHAGAPRLLDAGVTVAGLHAGDERIALEAYPALVARSIIGNASYKSDAKGKQTGERTERRRDIVAALKSGRHAGGMKLRFACGLPEQLIEDAQAELLDAVLAAVQAAWAAQQPNHGLPQALDPVEGWIIGVPQFTAGAGA</sequence>
<dbReference type="Proteomes" id="UP001595556">
    <property type="component" value="Unassembled WGS sequence"/>
</dbReference>
<dbReference type="RefSeq" id="WP_377302939.1">
    <property type="nucleotide sequence ID" value="NZ_CP180191.1"/>
</dbReference>
<comment type="caution">
    <text evidence="1">The sequence shown here is derived from an EMBL/GenBank/DDBJ whole genome shotgun (WGS) entry which is preliminary data.</text>
</comment>
<evidence type="ECO:0000313" key="2">
    <source>
        <dbReference type="Proteomes" id="UP001595556"/>
    </source>
</evidence>
<keyword evidence="2" id="KW-1185">Reference proteome</keyword>
<dbReference type="InterPro" id="IPR007362">
    <property type="entry name" value="DUF429"/>
</dbReference>
<proteinExistence type="predicted"/>
<accession>A0ABV7H182</accession>